<dbReference type="Pfam" id="PF00857">
    <property type="entry name" value="Isochorismatase"/>
    <property type="match status" value="1"/>
</dbReference>
<keyword evidence="5" id="KW-1185">Reference proteome</keyword>
<dbReference type="InterPro" id="IPR050272">
    <property type="entry name" value="Isochorismatase-like_hydrls"/>
</dbReference>
<evidence type="ECO:0000313" key="5">
    <source>
        <dbReference type="Proteomes" id="UP000183047"/>
    </source>
</evidence>
<dbReference type="InterPro" id="IPR036380">
    <property type="entry name" value="Isochorismatase-like_sf"/>
</dbReference>
<dbReference type="GO" id="GO:0016787">
    <property type="term" value="F:hydrolase activity"/>
    <property type="evidence" value="ECO:0007669"/>
    <property type="project" value="UniProtKB-KW"/>
</dbReference>
<dbReference type="AlphaFoldDB" id="A0A1G5DAY5"/>
<dbReference type="EMBL" id="FMUR01000008">
    <property type="protein sequence ID" value="SCY11580.1"/>
    <property type="molecule type" value="Genomic_DNA"/>
</dbReference>
<dbReference type="Gene3D" id="3.40.50.850">
    <property type="entry name" value="Isochorismatase-like"/>
    <property type="match status" value="1"/>
</dbReference>
<dbReference type="PANTHER" id="PTHR43540:SF6">
    <property type="entry name" value="ISOCHORISMATASE-LIKE DOMAIN-CONTAINING PROTEIN"/>
    <property type="match status" value="1"/>
</dbReference>
<gene>
    <name evidence="4" type="ORF">SAMN02910451_01416</name>
</gene>
<accession>A0A1G5DAY5</accession>
<dbReference type="SUPFAM" id="SSF52499">
    <property type="entry name" value="Isochorismatase-like hydrolases"/>
    <property type="match status" value="1"/>
</dbReference>
<dbReference type="RefSeq" id="WP_074462070.1">
    <property type="nucleotide sequence ID" value="NZ_FMUR01000008.1"/>
</dbReference>
<dbReference type="InterPro" id="IPR000868">
    <property type="entry name" value="Isochorismatase-like_dom"/>
</dbReference>
<name>A0A1G5DAY5_9FIRM</name>
<reference evidence="5" key="1">
    <citation type="submission" date="2016-10" db="EMBL/GenBank/DDBJ databases">
        <authorList>
            <person name="Varghese N."/>
            <person name="Submissions S."/>
        </authorList>
    </citation>
    <scope>NUCLEOTIDE SEQUENCE [LARGE SCALE GENOMIC DNA]</scope>
    <source>
        <strain evidence="5">XBD2006</strain>
    </source>
</reference>
<keyword evidence="2" id="KW-0378">Hydrolase</keyword>
<organism evidence="4 5">
    <name type="scientific">Butyrivibrio hungatei</name>
    <dbReference type="NCBI Taxonomy" id="185008"/>
    <lineage>
        <taxon>Bacteria</taxon>
        <taxon>Bacillati</taxon>
        <taxon>Bacillota</taxon>
        <taxon>Clostridia</taxon>
        <taxon>Lachnospirales</taxon>
        <taxon>Lachnospiraceae</taxon>
        <taxon>Butyrivibrio</taxon>
    </lineage>
</organism>
<sequence>MEILLVIDVQEKYIGFYREGLLDAVNARIDEAKKLNLPIVYIRNIGFPGNASGYELACGLNVESGLVFDKRFPDAFTNKEFVQKLKEMDVDTIDVVGVDGRCCVFRTVMTAIEQGFGVKLYLDAIGARQSRFYEKELQEMKAAGAECVECHF</sequence>
<proteinExistence type="inferred from homology"/>
<evidence type="ECO:0000259" key="3">
    <source>
        <dbReference type="Pfam" id="PF00857"/>
    </source>
</evidence>
<evidence type="ECO:0000256" key="1">
    <source>
        <dbReference type="ARBA" id="ARBA00006336"/>
    </source>
</evidence>
<dbReference type="PANTHER" id="PTHR43540">
    <property type="entry name" value="PEROXYUREIDOACRYLATE/UREIDOACRYLATE AMIDOHYDROLASE-RELATED"/>
    <property type="match status" value="1"/>
</dbReference>
<comment type="similarity">
    <text evidence="1">Belongs to the isochorismatase family.</text>
</comment>
<evidence type="ECO:0000313" key="4">
    <source>
        <dbReference type="EMBL" id="SCY11580.1"/>
    </source>
</evidence>
<dbReference type="Proteomes" id="UP000183047">
    <property type="component" value="Unassembled WGS sequence"/>
</dbReference>
<dbReference type="CDD" id="cd00431">
    <property type="entry name" value="cysteine_hydrolases"/>
    <property type="match status" value="1"/>
</dbReference>
<dbReference type="OrthoDB" id="2842907at2"/>
<feature type="domain" description="Isochorismatase-like" evidence="3">
    <location>
        <begin position="3"/>
        <end position="148"/>
    </location>
</feature>
<evidence type="ECO:0000256" key="2">
    <source>
        <dbReference type="ARBA" id="ARBA00022801"/>
    </source>
</evidence>
<protein>
    <submittedName>
        <fullName evidence="4">Nicotinamidase-related amidase</fullName>
    </submittedName>
</protein>